<proteinExistence type="inferred from homology"/>
<feature type="domain" description="Penicillin-binding protein transpeptidase" evidence="12">
    <location>
        <begin position="302"/>
        <end position="433"/>
    </location>
</feature>
<comment type="pathway">
    <text evidence="1">Cell wall biogenesis; peptidoglycan biosynthesis.</text>
</comment>
<evidence type="ECO:0000256" key="2">
    <source>
        <dbReference type="ARBA" id="ARBA00007090"/>
    </source>
</evidence>
<dbReference type="SUPFAM" id="SSF56601">
    <property type="entry name" value="beta-lactamase/transpeptidase-like"/>
    <property type="match status" value="1"/>
</dbReference>
<dbReference type="EC" id="2.4.99.28" evidence="10"/>
<dbReference type="SUPFAM" id="SSF53955">
    <property type="entry name" value="Lysozyme-like"/>
    <property type="match status" value="1"/>
</dbReference>
<dbReference type="InterPro" id="IPR023346">
    <property type="entry name" value="Lysozyme-like_dom_sf"/>
</dbReference>
<keyword evidence="16" id="KW-1185">Reference proteome</keyword>
<dbReference type="InterPro" id="IPR001264">
    <property type="entry name" value="Glyco_trans_51"/>
</dbReference>
<evidence type="ECO:0000256" key="8">
    <source>
        <dbReference type="ARBA" id="ARBA00022801"/>
    </source>
</evidence>
<dbReference type="Pfam" id="PF00905">
    <property type="entry name" value="Transpeptidase"/>
    <property type="match status" value="1"/>
</dbReference>
<evidence type="ECO:0000259" key="14">
    <source>
        <dbReference type="Pfam" id="PF06832"/>
    </source>
</evidence>
<dbReference type="InterPro" id="IPR011815">
    <property type="entry name" value="PBP_1c"/>
</dbReference>
<keyword evidence="7" id="KW-0808">Transferase</keyword>
<evidence type="ECO:0000256" key="10">
    <source>
        <dbReference type="ARBA" id="ARBA00044770"/>
    </source>
</evidence>
<dbReference type="GO" id="GO:0004180">
    <property type="term" value="F:carboxypeptidase activity"/>
    <property type="evidence" value="ECO:0007669"/>
    <property type="project" value="UniProtKB-KW"/>
</dbReference>
<dbReference type="InterPro" id="IPR036950">
    <property type="entry name" value="PBP_transglycosylase"/>
</dbReference>
<comment type="catalytic activity">
    <reaction evidence="11">
        <text>[GlcNAc-(1-&gt;4)-Mur2Ac(oyl-L-Ala-gamma-D-Glu-L-Lys-D-Ala-D-Ala)](n)-di-trans,octa-cis-undecaprenyl diphosphate + beta-D-GlcNAc-(1-&gt;4)-Mur2Ac(oyl-L-Ala-gamma-D-Glu-L-Lys-D-Ala-D-Ala)-di-trans,octa-cis-undecaprenyl diphosphate = [GlcNAc-(1-&gt;4)-Mur2Ac(oyl-L-Ala-gamma-D-Glu-L-Lys-D-Ala-D-Ala)](n+1)-di-trans,octa-cis-undecaprenyl diphosphate + di-trans,octa-cis-undecaprenyl diphosphate + H(+)</text>
        <dbReference type="Rhea" id="RHEA:23708"/>
        <dbReference type="Rhea" id="RHEA-COMP:9602"/>
        <dbReference type="Rhea" id="RHEA-COMP:9603"/>
        <dbReference type="ChEBI" id="CHEBI:15378"/>
        <dbReference type="ChEBI" id="CHEBI:58405"/>
        <dbReference type="ChEBI" id="CHEBI:60033"/>
        <dbReference type="ChEBI" id="CHEBI:78435"/>
        <dbReference type="EC" id="2.4.99.28"/>
    </reaction>
</comment>
<reference evidence="15 16" key="1">
    <citation type="submission" date="2019-07" db="EMBL/GenBank/DDBJ databases">
        <title>Genomic Encyclopedia of Archaeal and Bacterial Type Strains, Phase II (KMG-II): from individual species to whole genera.</title>
        <authorList>
            <person name="Goeker M."/>
        </authorList>
    </citation>
    <scope>NUCLEOTIDE SEQUENCE [LARGE SCALE GENOMIC DNA]</scope>
    <source>
        <strain evidence="15 16">DSM 21935</strain>
    </source>
</reference>
<dbReference type="GO" id="GO:0009252">
    <property type="term" value="P:peptidoglycan biosynthetic process"/>
    <property type="evidence" value="ECO:0007669"/>
    <property type="project" value="InterPro"/>
</dbReference>
<name>A0A5D3YIT6_9BACT</name>
<protein>
    <recommendedName>
        <fullName evidence="10">peptidoglycan glycosyltransferase</fullName>
        <ecNumber evidence="10">2.4.99.28</ecNumber>
    </recommendedName>
</protein>
<dbReference type="Gene3D" id="1.10.3810.10">
    <property type="entry name" value="Biosynthetic peptidoglycan transglycosylase-like"/>
    <property type="match status" value="1"/>
</dbReference>
<dbReference type="EMBL" id="VNHY01000002">
    <property type="protein sequence ID" value="TYP93693.1"/>
    <property type="molecule type" value="Genomic_DNA"/>
</dbReference>
<dbReference type="InterPro" id="IPR009647">
    <property type="entry name" value="PBP_C"/>
</dbReference>
<evidence type="ECO:0000313" key="16">
    <source>
        <dbReference type="Proteomes" id="UP000324595"/>
    </source>
</evidence>
<dbReference type="AlphaFoldDB" id="A0A5D3YIT6"/>
<evidence type="ECO:0000256" key="6">
    <source>
        <dbReference type="ARBA" id="ARBA00022676"/>
    </source>
</evidence>
<keyword evidence="5" id="KW-0645">Protease</keyword>
<dbReference type="InterPro" id="IPR050396">
    <property type="entry name" value="Glycosyltr_51/Transpeptidase"/>
</dbReference>
<dbReference type="OrthoDB" id="9766909at2"/>
<evidence type="ECO:0000256" key="5">
    <source>
        <dbReference type="ARBA" id="ARBA00022670"/>
    </source>
</evidence>
<evidence type="ECO:0000256" key="11">
    <source>
        <dbReference type="ARBA" id="ARBA00049902"/>
    </source>
</evidence>
<dbReference type="InterPro" id="IPR001460">
    <property type="entry name" value="PCN-bd_Tpept"/>
</dbReference>
<dbReference type="PANTHER" id="PTHR32282:SF15">
    <property type="entry name" value="PENICILLIN-BINDING PROTEIN 1C"/>
    <property type="match status" value="1"/>
</dbReference>
<organism evidence="15 16">
    <name type="scientific">Fodinibius salinus</name>
    <dbReference type="NCBI Taxonomy" id="860790"/>
    <lineage>
        <taxon>Bacteria</taxon>
        <taxon>Pseudomonadati</taxon>
        <taxon>Balneolota</taxon>
        <taxon>Balneolia</taxon>
        <taxon>Balneolales</taxon>
        <taxon>Balneolaceae</taxon>
        <taxon>Fodinibius</taxon>
    </lineage>
</organism>
<accession>A0A5D3YIT6</accession>
<dbReference type="Proteomes" id="UP000324595">
    <property type="component" value="Unassembled WGS sequence"/>
</dbReference>
<dbReference type="GO" id="GO:0006508">
    <property type="term" value="P:proteolysis"/>
    <property type="evidence" value="ECO:0007669"/>
    <property type="project" value="UniProtKB-KW"/>
</dbReference>
<comment type="similarity">
    <text evidence="2">In the C-terminal section; belongs to the transpeptidase family.</text>
</comment>
<evidence type="ECO:0000259" key="12">
    <source>
        <dbReference type="Pfam" id="PF00905"/>
    </source>
</evidence>
<keyword evidence="9" id="KW-0511">Multifunctional enzyme</keyword>
<evidence type="ECO:0000313" key="15">
    <source>
        <dbReference type="EMBL" id="TYP93693.1"/>
    </source>
</evidence>
<dbReference type="InterPro" id="IPR012338">
    <property type="entry name" value="Beta-lactam/transpept-like"/>
</dbReference>
<dbReference type="PANTHER" id="PTHR32282">
    <property type="entry name" value="BINDING PROTEIN TRANSPEPTIDASE, PUTATIVE-RELATED"/>
    <property type="match status" value="1"/>
</dbReference>
<evidence type="ECO:0000259" key="13">
    <source>
        <dbReference type="Pfam" id="PF00912"/>
    </source>
</evidence>
<keyword evidence="6" id="KW-0328">Glycosyltransferase</keyword>
<dbReference type="GO" id="GO:0030288">
    <property type="term" value="C:outer membrane-bounded periplasmic space"/>
    <property type="evidence" value="ECO:0007669"/>
    <property type="project" value="TreeGrafter"/>
</dbReference>
<comment type="similarity">
    <text evidence="3">In the N-terminal section; belongs to the glycosyltransferase 51 family.</text>
</comment>
<keyword evidence="8" id="KW-0378">Hydrolase</keyword>
<evidence type="ECO:0000256" key="1">
    <source>
        <dbReference type="ARBA" id="ARBA00004752"/>
    </source>
</evidence>
<keyword evidence="4" id="KW-0121">Carboxypeptidase</keyword>
<feature type="domain" description="Glycosyl transferase family 51" evidence="13">
    <location>
        <begin position="58"/>
        <end position="223"/>
    </location>
</feature>
<dbReference type="Gene3D" id="3.40.710.10">
    <property type="entry name" value="DD-peptidase/beta-lactamase superfamily"/>
    <property type="match status" value="1"/>
</dbReference>
<dbReference type="RefSeq" id="WP_148898751.1">
    <property type="nucleotide sequence ID" value="NZ_VNHY01000002.1"/>
</dbReference>
<evidence type="ECO:0000256" key="3">
    <source>
        <dbReference type="ARBA" id="ARBA00007739"/>
    </source>
</evidence>
<dbReference type="NCBIfam" id="TIGR02073">
    <property type="entry name" value="PBP_1c"/>
    <property type="match status" value="1"/>
</dbReference>
<dbReference type="Pfam" id="PF00912">
    <property type="entry name" value="Transgly"/>
    <property type="match status" value="1"/>
</dbReference>
<dbReference type="Pfam" id="PF06832">
    <property type="entry name" value="BiPBP_C"/>
    <property type="match status" value="1"/>
</dbReference>
<evidence type="ECO:0000256" key="4">
    <source>
        <dbReference type="ARBA" id="ARBA00022645"/>
    </source>
</evidence>
<sequence>MLNWAKDRFQWILVLLGLGLGLFLFWNCLPQPLFNTPYSTVLEDQNGKLMGAKIASDEQWRFPLSKDVPTKFEKALLEYEDQYFYQHPGVDPTAVLRAVIQNIEAGKVVSGASTLTMQVIRLSRKDQPRTYWEKIKEAILALRLELSYSKKEILARYAAHAPFGGNVVGLEAASWRYFGRPPSQLSWAETTTLAVLPNSPSLIHPGRNRNRLRNKRDQLLKRLKNSGTIDSLTYKLAKSEPLPGKPLPLPRIAPRLLTRMVTGKFRQHRVKSTIDLSLQKQARNVVERHHKLLKQNQIHNTAALIADVKTGAVRAYIGNTKDASSPHENNVDVVTAPRSTGSILKPFLYMLMQDKGQLLPNMLVADIPTEIAGYSPENFSRSYNGAVPASEALSRSLNVPAVRLLQDFGVPRFHHYLQQMGMKTLDYPPEHYGLSLILGGAEGSLWDITGMYTSVARFMNHYNAANPQTNIFRPKPLHFTKGAENSSEYSFPLNAGAVWYTLETMLDVHRPEKDVNWRQFQSSRKIGWKTGTSFGYRDGWAIGVTPEYVIGVWVGNADGEGRPGLIGIKTAGPILFDLFDSLDKTSWFHEPLYAMQKVPVCSKSGHRAGPYCNTVDTVAVPKPGLKTEPCPYHQQVHLDKTENYRVNSNCMSIEKMKDESWFVLPPAQEWYYKQKNPNYRVLPPMLKQCQKNTDATTVMELIYPHDASQIYIPKELDGSKGKTIFKVAHRGNNSTVYWHLDNQYLGKTKDSHQMALSPLPGRHLLTLIDEEGATLRHQFKILSR</sequence>
<dbReference type="GO" id="GO:0008658">
    <property type="term" value="F:penicillin binding"/>
    <property type="evidence" value="ECO:0007669"/>
    <property type="project" value="InterPro"/>
</dbReference>
<evidence type="ECO:0000256" key="7">
    <source>
        <dbReference type="ARBA" id="ARBA00022679"/>
    </source>
</evidence>
<gene>
    <name evidence="15" type="ORF">LX73_1403</name>
</gene>
<evidence type="ECO:0000256" key="9">
    <source>
        <dbReference type="ARBA" id="ARBA00023268"/>
    </source>
</evidence>
<dbReference type="GO" id="GO:0008955">
    <property type="term" value="F:peptidoglycan glycosyltransferase activity"/>
    <property type="evidence" value="ECO:0007669"/>
    <property type="project" value="UniProtKB-EC"/>
</dbReference>
<feature type="domain" description="Penicillin-binding C-terminal" evidence="14">
    <location>
        <begin position="692"/>
        <end position="777"/>
    </location>
</feature>
<comment type="caution">
    <text evidence="15">The sequence shown here is derived from an EMBL/GenBank/DDBJ whole genome shotgun (WGS) entry which is preliminary data.</text>
</comment>